<protein>
    <submittedName>
        <fullName evidence="1">Uncharacterized protein</fullName>
    </submittedName>
</protein>
<evidence type="ECO:0000313" key="2">
    <source>
        <dbReference type="Proteomes" id="UP000053760"/>
    </source>
</evidence>
<feature type="non-terminal residue" evidence="1">
    <location>
        <position position="1"/>
    </location>
</feature>
<organism evidence="1 2">
    <name type="scientific">Cuculus canorus</name>
    <name type="common">Common cuckoo</name>
    <dbReference type="NCBI Taxonomy" id="55661"/>
    <lineage>
        <taxon>Eukaryota</taxon>
        <taxon>Metazoa</taxon>
        <taxon>Chordata</taxon>
        <taxon>Craniata</taxon>
        <taxon>Vertebrata</taxon>
        <taxon>Euteleostomi</taxon>
        <taxon>Archelosauria</taxon>
        <taxon>Archosauria</taxon>
        <taxon>Dinosauria</taxon>
        <taxon>Saurischia</taxon>
        <taxon>Theropoda</taxon>
        <taxon>Coelurosauria</taxon>
        <taxon>Aves</taxon>
        <taxon>Neognathae</taxon>
        <taxon>Neoaves</taxon>
        <taxon>Otidimorphae</taxon>
        <taxon>Cuculiformes</taxon>
        <taxon>Cuculidae</taxon>
        <taxon>Cuculus</taxon>
    </lineage>
</organism>
<feature type="non-terminal residue" evidence="1">
    <location>
        <position position="133"/>
    </location>
</feature>
<accession>A0A091GI90</accession>
<name>A0A091GI90_CUCCA</name>
<evidence type="ECO:0000313" key="1">
    <source>
        <dbReference type="EMBL" id="KFO81678.1"/>
    </source>
</evidence>
<sequence>QDRVQLGLKSGWSGLADLGRDGVPFLHPVLEATVQHRDLLVPKHPEHPPGTGGIEGTQLVPVVHHHVGVIPHAEASHVVGEVGFTGQHEVVGGGLVPTLLDIEEGRPGDVALPELLPGIPLLWRVPRRVQNPQ</sequence>
<proteinExistence type="predicted"/>
<gene>
    <name evidence="1" type="ORF">N303_09873</name>
</gene>
<dbReference type="AlphaFoldDB" id="A0A091GI90"/>
<keyword evidence="2" id="KW-1185">Reference proteome</keyword>
<reference evidence="1 2" key="1">
    <citation type="submission" date="2014-04" db="EMBL/GenBank/DDBJ databases">
        <title>Genome evolution of avian class.</title>
        <authorList>
            <person name="Zhang G."/>
            <person name="Li C."/>
        </authorList>
    </citation>
    <scope>NUCLEOTIDE SEQUENCE [LARGE SCALE GENOMIC DNA]</scope>
    <source>
        <strain evidence="1">BGI_N303</strain>
    </source>
</reference>
<dbReference type="EMBL" id="KL448257">
    <property type="protein sequence ID" value="KFO81678.1"/>
    <property type="molecule type" value="Genomic_DNA"/>
</dbReference>
<dbReference type="Proteomes" id="UP000053760">
    <property type="component" value="Unassembled WGS sequence"/>
</dbReference>